<dbReference type="RefSeq" id="XP_031867191.1">
    <property type="nucleotide sequence ID" value="XM_032016900.1"/>
</dbReference>
<reference evidence="3 4" key="1">
    <citation type="journal article" date="2018" name="IMA Fungus">
        <title>IMA Genome-F 9: Draft genome sequence of Annulohypoxylon stygium, Aspergillus mulundensis, Berkeleyomyces basicola (syn. Thielaviopsis basicola), Ceratocystis smalleyi, two Cercospora beticola strains, Coleophoma cylindrospora, Fusarium fracticaudum, Phialophora cf. hyalina, and Morchella septimelata.</title>
        <authorList>
            <person name="Wingfield B.D."/>
            <person name="Bills G.F."/>
            <person name="Dong Y."/>
            <person name="Huang W."/>
            <person name="Nel W.J."/>
            <person name="Swalarsk-Parry B.S."/>
            <person name="Vaghefi N."/>
            <person name="Wilken P.M."/>
            <person name="An Z."/>
            <person name="de Beer Z.W."/>
            <person name="De Vos L."/>
            <person name="Chen L."/>
            <person name="Duong T.A."/>
            <person name="Gao Y."/>
            <person name="Hammerbacher A."/>
            <person name="Kikkert J.R."/>
            <person name="Li Y."/>
            <person name="Li H."/>
            <person name="Li K."/>
            <person name="Li Q."/>
            <person name="Liu X."/>
            <person name="Ma X."/>
            <person name="Naidoo K."/>
            <person name="Pethybridge S.J."/>
            <person name="Sun J."/>
            <person name="Steenkamp E.T."/>
            <person name="van der Nest M.A."/>
            <person name="van Wyk S."/>
            <person name="Wingfield M.J."/>
            <person name="Xiong C."/>
            <person name="Yue Q."/>
            <person name="Zhang X."/>
        </authorList>
    </citation>
    <scope>NUCLEOTIDE SEQUENCE [LARGE SCALE GENOMIC DNA]</scope>
    <source>
        <strain evidence="3 4">BP 5553</strain>
    </source>
</reference>
<dbReference type="PANTHER" id="PTHR35596:SF2">
    <property type="entry name" value="MICROBIAL-TYPE PARG CATALYTIC DOMAIN-CONTAINING PROTEIN"/>
    <property type="match status" value="1"/>
</dbReference>
<evidence type="ECO:0000313" key="4">
    <source>
        <dbReference type="Proteomes" id="UP000254866"/>
    </source>
</evidence>
<evidence type="ECO:0000259" key="2">
    <source>
        <dbReference type="Pfam" id="PF10021"/>
    </source>
</evidence>
<dbReference type="Pfam" id="PF10021">
    <property type="entry name" value="PARG_cat_microb"/>
    <property type="match status" value="1"/>
</dbReference>
<dbReference type="PANTHER" id="PTHR35596">
    <property type="entry name" value="DUF2263 DOMAIN-CONTAINING PROTEIN"/>
    <property type="match status" value="1"/>
</dbReference>
<proteinExistence type="predicted"/>
<protein>
    <recommendedName>
        <fullName evidence="2">Microbial-type PARG catalytic domain-containing protein</fullName>
    </recommendedName>
</protein>
<dbReference type="AlphaFoldDB" id="A0A370TG85"/>
<dbReference type="Proteomes" id="UP000254866">
    <property type="component" value="Unassembled WGS sequence"/>
</dbReference>
<evidence type="ECO:0000256" key="1">
    <source>
        <dbReference type="SAM" id="MobiDB-lite"/>
    </source>
</evidence>
<feature type="compositionally biased region" description="Low complexity" evidence="1">
    <location>
        <begin position="262"/>
        <end position="282"/>
    </location>
</feature>
<accession>A0A370TG85</accession>
<evidence type="ECO:0000313" key="3">
    <source>
        <dbReference type="EMBL" id="RDL33909.1"/>
    </source>
</evidence>
<dbReference type="InterPro" id="IPR043472">
    <property type="entry name" value="Macro_dom-like"/>
</dbReference>
<sequence length="305" mass="34072">MPPSRPKPSEIAAEAKKTYIPYIRHNFSSQWPPTSFLCHSESLIAPPSIHPGRQVHFAFYERDPVDLALEWAPSEPVQIPVIMPANDKRPGGDWEAGVMSLEECLCRRSNLFATLTTPALGNSAASNYPIPSKAGIFSERVVVFRNGPSQYEPWQEYKALPIISVCPVKRPKLDSSGKKYSFKQERELMRDNILTALRIAVYYGYPNLCIGSFGLGPGFRNPPEEVALMWRDAFLKDPEFQNHFEDVVFAFENPEDLGEVASSSKSGLKPSSSRSSASKNSTVSDLEIFKQVFKPMNIHGAFKEG</sequence>
<gene>
    <name evidence="3" type="ORF">BP5553_08277</name>
</gene>
<dbReference type="Gene3D" id="3.40.220.10">
    <property type="entry name" value="Leucine Aminopeptidase, subunit E, domain 1"/>
    <property type="match status" value="1"/>
</dbReference>
<feature type="region of interest" description="Disordered" evidence="1">
    <location>
        <begin position="261"/>
        <end position="282"/>
    </location>
</feature>
<dbReference type="InterPro" id="IPR019261">
    <property type="entry name" value="PARG_cat_microbial"/>
</dbReference>
<comment type="caution">
    <text evidence="3">The sequence shown here is derived from an EMBL/GenBank/DDBJ whole genome shotgun (WGS) entry which is preliminary data.</text>
</comment>
<feature type="domain" description="Microbial-type PARG catalytic" evidence="2">
    <location>
        <begin position="77"/>
        <end position="146"/>
    </location>
</feature>
<dbReference type="EMBL" id="NPIC01000008">
    <property type="protein sequence ID" value="RDL33909.1"/>
    <property type="molecule type" value="Genomic_DNA"/>
</dbReference>
<keyword evidence="4" id="KW-1185">Reference proteome</keyword>
<organism evidence="3 4">
    <name type="scientific">Venustampulla echinocandica</name>
    <dbReference type="NCBI Taxonomy" id="2656787"/>
    <lineage>
        <taxon>Eukaryota</taxon>
        <taxon>Fungi</taxon>
        <taxon>Dikarya</taxon>
        <taxon>Ascomycota</taxon>
        <taxon>Pezizomycotina</taxon>
        <taxon>Leotiomycetes</taxon>
        <taxon>Helotiales</taxon>
        <taxon>Pleuroascaceae</taxon>
        <taxon>Venustampulla</taxon>
    </lineage>
</organism>
<dbReference type="STRING" id="2656787.A0A370TG85"/>
<dbReference type="InterPro" id="IPR012664">
    <property type="entry name" value="CHP02452"/>
</dbReference>
<name>A0A370TG85_9HELO</name>
<dbReference type="OrthoDB" id="2440523at2759"/>
<dbReference type="NCBIfam" id="TIGR02452">
    <property type="entry name" value="TIGR02452 family protein"/>
    <property type="match status" value="1"/>
</dbReference>
<dbReference type="GeneID" id="43601126"/>